<evidence type="ECO:0000256" key="10">
    <source>
        <dbReference type="ARBA" id="ARBA00053709"/>
    </source>
</evidence>
<dbReference type="FunFam" id="3.30.70.660:FF:000002">
    <property type="entry name" value="tRNA pseudouridine synthase"/>
    <property type="match status" value="1"/>
</dbReference>
<dbReference type="AlphaFoldDB" id="A0AAJ7RLJ0"/>
<dbReference type="InterPro" id="IPR041708">
    <property type="entry name" value="PUS1/PUS2-like"/>
</dbReference>
<evidence type="ECO:0000256" key="15">
    <source>
        <dbReference type="ARBA" id="ARBA00079087"/>
    </source>
</evidence>
<dbReference type="InterPro" id="IPR001406">
    <property type="entry name" value="PsdUridine_synth_TruA"/>
</dbReference>
<evidence type="ECO:0000256" key="8">
    <source>
        <dbReference type="ARBA" id="ARBA00036943"/>
    </source>
</evidence>
<evidence type="ECO:0000256" key="7">
    <source>
        <dbReference type="ARBA" id="ARBA00023242"/>
    </source>
</evidence>
<dbReference type="NCBIfam" id="TIGR00071">
    <property type="entry name" value="hisT_truA"/>
    <property type="match status" value="1"/>
</dbReference>
<dbReference type="InterPro" id="IPR020095">
    <property type="entry name" value="PsdUridine_synth_TruA_C"/>
</dbReference>
<keyword evidence="7" id="KW-0539">Nucleus</keyword>
<comment type="catalytic activity">
    <reaction evidence="9">
        <text>uridine(38/39/40) in tRNA = pseudouridine(38/39/40) in tRNA</text>
        <dbReference type="Rhea" id="RHEA:22376"/>
        <dbReference type="Rhea" id="RHEA-COMP:10085"/>
        <dbReference type="Rhea" id="RHEA-COMP:10087"/>
        <dbReference type="ChEBI" id="CHEBI:65314"/>
        <dbReference type="ChEBI" id="CHEBI:65315"/>
        <dbReference type="EC" id="5.4.99.12"/>
    </reaction>
</comment>
<evidence type="ECO:0000256" key="2">
    <source>
        <dbReference type="ARBA" id="ARBA00004123"/>
    </source>
</evidence>
<feature type="domain" description="Pseudouridine synthase I TruA alpha/beta" evidence="20">
    <location>
        <begin position="260"/>
        <end position="364"/>
    </location>
</feature>
<feature type="active site" description="Nucleophile" evidence="18">
    <location>
        <position position="148"/>
    </location>
</feature>
<dbReference type="GO" id="GO:1990481">
    <property type="term" value="P:mRNA pseudouridine synthesis"/>
    <property type="evidence" value="ECO:0007669"/>
    <property type="project" value="TreeGrafter"/>
</dbReference>
<dbReference type="EC" id="5.4.99.12" evidence="12"/>
<dbReference type="Gene3D" id="3.30.70.580">
    <property type="entry name" value="Pseudouridine synthase I, catalytic domain, N-terminal subdomain"/>
    <property type="match status" value="1"/>
</dbReference>
<evidence type="ECO:0000256" key="19">
    <source>
        <dbReference type="PIRSR" id="PIRSR641708-2"/>
    </source>
</evidence>
<sequence>MLRLIKHCGFFNNLCSYFFCYVHVEIQLYFCTKNSISTQHCKMSLNIGKVTMEDSIVSEQNNKRPLVEENDENLLKKQKTVSTERVKKKNYAILLGYLGKGYFGMQRNPGMKTIEEDLINALFKANLINEEAFKTIQTIQFQRAARTDKGVSAARQIVSLKLPEQVSKDDINIFLPNEIRIFGIKRVTKGFNSKTQCDARTYTYTLPTYAFAPEPPNILQDEEYIVLEERLEKLSIIDGKPFNEYRISTETVERIKSVLKMYEGTHNFHNFTSKVKPLDPRAKRYIMECTCSEPFISKDMQFITLEIKGQSFMLHQIRKMVALVIGMVRNIATEESFEQAFKAKRIDLPIAPSLGLVLNQIHYDNYNERYGADGIHEKLDWLECKEEINTFKKNYIFKDIVDMEVAEKITLNWLATLALHTYSFREKHLNE</sequence>
<dbReference type="InterPro" id="IPR020103">
    <property type="entry name" value="PsdUridine_synth_cat_dom_sf"/>
</dbReference>
<evidence type="ECO:0000256" key="16">
    <source>
        <dbReference type="ARBA" id="ARBA00080849"/>
    </source>
</evidence>
<dbReference type="GO" id="GO:0160147">
    <property type="term" value="F:tRNA pseudouridine(38-40) synthase activity"/>
    <property type="evidence" value="ECO:0007669"/>
    <property type="project" value="UniProtKB-EC"/>
</dbReference>
<dbReference type="CDD" id="cd02568">
    <property type="entry name" value="PseudoU_synth_PUS1_PUS2"/>
    <property type="match status" value="1"/>
</dbReference>
<protein>
    <recommendedName>
        <fullName evidence="13">Pseudouridylate synthase 1 homolog</fullName>
        <ecNumber evidence="12">5.4.99.12</ecNumber>
    </recommendedName>
    <alternativeName>
        <fullName evidence="14">tRNA pseudouridine synthase 1</fullName>
    </alternativeName>
    <alternativeName>
        <fullName evidence="17">tRNA pseudouridine(38-40) synthase</fullName>
    </alternativeName>
    <alternativeName>
        <fullName evidence="15">tRNA pseudouridylate synthase I</fullName>
    </alternativeName>
    <alternativeName>
        <fullName evidence="16">tRNA-uridine isomerase I</fullName>
    </alternativeName>
</protein>
<dbReference type="GeneID" id="107269477"/>
<evidence type="ECO:0000259" key="20">
    <source>
        <dbReference type="Pfam" id="PF01416"/>
    </source>
</evidence>
<dbReference type="PANTHER" id="PTHR11142">
    <property type="entry name" value="PSEUDOURIDYLATE SYNTHASE"/>
    <property type="match status" value="1"/>
</dbReference>
<dbReference type="InterPro" id="IPR020097">
    <property type="entry name" value="PsdUridine_synth_TruA_a/b_dom"/>
</dbReference>
<dbReference type="InterPro" id="IPR020094">
    <property type="entry name" value="TruA/RsuA/RluB/E/F_N"/>
</dbReference>
<dbReference type="RefSeq" id="XP_024942541.1">
    <property type="nucleotide sequence ID" value="XM_025086773.1"/>
</dbReference>
<evidence type="ECO:0000256" key="11">
    <source>
        <dbReference type="ARBA" id="ARBA00064589"/>
    </source>
</evidence>
<comment type="catalytic activity">
    <reaction evidence="1">
        <text>a uridine in mRNA = a pseudouridine in mRNA</text>
        <dbReference type="Rhea" id="RHEA:56644"/>
        <dbReference type="Rhea" id="RHEA-COMP:14658"/>
        <dbReference type="Rhea" id="RHEA-COMP:14659"/>
        <dbReference type="ChEBI" id="CHEBI:65314"/>
        <dbReference type="ChEBI" id="CHEBI:65315"/>
    </reaction>
</comment>
<feature type="binding site" evidence="19">
    <location>
        <position position="202"/>
    </location>
    <ligand>
        <name>substrate</name>
    </ligand>
</feature>
<name>A0AAJ7RLJ0_CEPCN</name>
<accession>A0AAJ7RLJ0</accession>
<evidence type="ECO:0000256" key="3">
    <source>
        <dbReference type="ARBA" id="ARBA00009375"/>
    </source>
</evidence>
<evidence type="ECO:0000256" key="12">
    <source>
        <dbReference type="ARBA" id="ARBA00066509"/>
    </source>
</evidence>
<dbReference type="SUPFAM" id="SSF55120">
    <property type="entry name" value="Pseudouridine synthase"/>
    <property type="match status" value="1"/>
</dbReference>
<dbReference type="Proteomes" id="UP000694920">
    <property type="component" value="Unplaced"/>
</dbReference>
<dbReference type="CTD" id="80324"/>
<evidence type="ECO:0000256" key="1">
    <source>
        <dbReference type="ARBA" id="ARBA00001166"/>
    </source>
</evidence>
<gene>
    <name evidence="22" type="primary">LOC107269477</name>
</gene>
<dbReference type="GO" id="GO:0006397">
    <property type="term" value="P:mRNA processing"/>
    <property type="evidence" value="ECO:0007669"/>
    <property type="project" value="UniProtKB-KW"/>
</dbReference>
<dbReference type="Gene3D" id="3.30.70.660">
    <property type="entry name" value="Pseudouridine synthase I, catalytic domain, C-terminal subdomain"/>
    <property type="match status" value="1"/>
</dbReference>
<dbReference type="FunFam" id="3.30.70.580:FF:000002">
    <property type="entry name" value="tRNA pseudouridine synthase"/>
    <property type="match status" value="1"/>
</dbReference>
<evidence type="ECO:0000256" key="5">
    <source>
        <dbReference type="ARBA" id="ARBA00022694"/>
    </source>
</evidence>
<keyword evidence="6" id="KW-0413">Isomerase</keyword>
<organism evidence="21 22">
    <name type="scientific">Cephus cinctus</name>
    <name type="common">Wheat stem sawfly</name>
    <dbReference type="NCBI Taxonomy" id="211228"/>
    <lineage>
        <taxon>Eukaryota</taxon>
        <taxon>Metazoa</taxon>
        <taxon>Ecdysozoa</taxon>
        <taxon>Arthropoda</taxon>
        <taxon>Hexapoda</taxon>
        <taxon>Insecta</taxon>
        <taxon>Pterygota</taxon>
        <taxon>Neoptera</taxon>
        <taxon>Endopterygota</taxon>
        <taxon>Hymenoptera</taxon>
        <taxon>Cephoidea</taxon>
        <taxon>Cephidae</taxon>
        <taxon>Cephus</taxon>
    </lineage>
</organism>
<dbReference type="GO" id="GO:0031119">
    <property type="term" value="P:tRNA pseudouridine synthesis"/>
    <property type="evidence" value="ECO:0007669"/>
    <property type="project" value="InterPro"/>
</dbReference>
<evidence type="ECO:0000256" key="6">
    <source>
        <dbReference type="ARBA" id="ARBA00023235"/>
    </source>
</evidence>
<dbReference type="GO" id="GO:0003723">
    <property type="term" value="F:RNA binding"/>
    <property type="evidence" value="ECO:0007669"/>
    <property type="project" value="InterPro"/>
</dbReference>
<keyword evidence="5" id="KW-0819">tRNA processing</keyword>
<keyword evidence="21" id="KW-1185">Reference proteome</keyword>
<comment type="subcellular location">
    <subcellularLocation>
        <location evidence="2">Nucleus</location>
    </subcellularLocation>
</comment>
<dbReference type="PANTHER" id="PTHR11142:SF4">
    <property type="entry name" value="PSEUDOURIDYLATE SYNTHASE 1 HOMOLOG"/>
    <property type="match status" value="1"/>
</dbReference>
<evidence type="ECO:0000256" key="13">
    <source>
        <dbReference type="ARBA" id="ARBA00068582"/>
    </source>
</evidence>
<comment type="similarity">
    <text evidence="3">Belongs to the tRNA pseudouridine synthase TruA family.</text>
</comment>
<evidence type="ECO:0000256" key="14">
    <source>
        <dbReference type="ARBA" id="ARBA00075153"/>
    </source>
</evidence>
<evidence type="ECO:0000313" key="22">
    <source>
        <dbReference type="RefSeq" id="XP_024942541.1"/>
    </source>
</evidence>
<evidence type="ECO:0000256" key="17">
    <source>
        <dbReference type="ARBA" id="ARBA00081344"/>
    </source>
</evidence>
<evidence type="ECO:0000313" key="21">
    <source>
        <dbReference type="Proteomes" id="UP000694920"/>
    </source>
</evidence>
<comment type="function">
    <text evidence="10">Pseudouridylate synthase that catalyzes pseudouridylation of tRNAs and mRNAs. Acts on positions 27/28 in the anticodon stem and also positions 34 and 36 in the anticodon of an intron containing tRNA. Also catalyzes pseudouridylation of mRNAs: mediates pseudouridylation of mRNAs with the consensus sequence 5'-UGUAG-3'. Acts as a regulator of pre-mRNA splicing by mediating pseudouridylation of pre-mRNAs at locations associated with alternatively spliced regions. Pseudouridylation of pre-mRNAs near splice sites directly regulates mRNA splicing and mRNA 3'-end processing. Involved in regulation of nuclear receptor activity through pseudouridylation of SRA1 mRNA.</text>
</comment>
<comment type="subunit">
    <text evidence="11">Monomer. Forms a complex with RARG and the SRA1 RNA in the nucleus.</text>
</comment>
<keyword evidence="4" id="KW-0507">mRNA processing</keyword>
<dbReference type="GO" id="GO:0005634">
    <property type="term" value="C:nucleus"/>
    <property type="evidence" value="ECO:0007669"/>
    <property type="project" value="UniProtKB-SubCell"/>
</dbReference>
<comment type="catalytic activity">
    <reaction evidence="8">
        <text>a uridine in tRNA = a pseudouridine in tRNA</text>
        <dbReference type="Rhea" id="RHEA:54572"/>
        <dbReference type="Rhea" id="RHEA-COMP:13339"/>
        <dbReference type="Rhea" id="RHEA-COMP:13934"/>
        <dbReference type="ChEBI" id="CHEBI:65314"/>
        <dbReference type="ChEBI" id="CHEBI:65315"/>
    </reaction>
</comment>
<reference evidence="22" key="1">
    <citation type="submission" date="2025-08" db="UniProtKB">
        <authorList>
            <consortium name="RefSeq"/>
        </authorList>
    </citation>
    <scope>IDENTIFICATION</scope>
</reference>
<evidence type="ECO:0000256" key="4">
    <source>
        <dbReference type="ARBA" id="ARBA00022664"/>
    </source>
</evidence>
<evidence type="ECO:0000256" key="18">
    <source>
        <dbReference type="PIRSR" id="PIRSR641708-1"/>
    </source>
</evidence>
<proteinExistence type="inferred from homology"/>
<evidence type="ECO:0000256" key="9">
    <source>
        <dbReference type="ARBA" id="ARBA00052184"/>
    </source>
</evidence>
<dbReference type="Pfam" id="PF01416">
    <property type="entry name" value="PseudoU_synth_1"/>
    <property type="match status" value="1"/>
</dbReference>